<evidence type="ECO:0000313" key="44">
    <source>
        <dbReference type="EMBL" id="HAE2824903.1"/>
    </source>
</evidence>
<dbReference type="EMBL" id="AAHTYN010000078">
    <property type="protein sequence ID" value="ECA3155335.1"/>
    <property type="molecule type" value="Genomic_DNA"/>
</dbReference>
<evidence type="ECO:0000313" key="9">
    <source>
        <dbReference type="EMBL" id="EBW9395855.1"/>
    </source>
</evidence>
<evidence type="ECO:0000313" key="52">
    <source>
        <dbReference type="EMBL" id="HAE9697506.1"/>
    </source>
</evidence>
<evidence type="ECO:0000256" key="1">
    <source>
        <dbReference type="ARBA" id="ARBA00001946"/>
    </source>
</evidence>
<dbReference type="InterPro" id="IPR000086">
    <property type="entry name" value="NUDIX_hydrolase_dom"/>
</dbReference>
<dbReference type="EMBL" id="AAKJBN010000005">
    <property type="protein sequence ID" value="ECS2802821.1"/>
    <property type="molecule type" value="Genomic_DNA"/>
</dbReference>
<dbReference type="EMBL" id="AAKLWL010000116">
    <property type="protein sequence ID" value="ECT1564505.1"/>
    <property type="molecule type" value="Genomic_DNA"/>
</dbReference>
<dbReference type="EMBL" id="AAMELK010000089">
    <property type="protein sequence ID" value="EDG5183047.1"/>
    <property type="molecule type" value="Genomic_DNA"/>
</dbReference>
<dbReference type="CDD" id="cd04685">
    <property type="entry name" value="NUDIX_Hydrolase"/>
    <property type="match status" value="1"/>
</dbReference>
<proteinExistence type="inferred from homology"/>
<dbReference type="EMBL" id="DAAUAT010000006">
    <property type="protein sequence ID" value="HAF0936401.1"/>
    <property type="molecule type" value="Genomic_DNA"/>
</dbReference>
<dbReference type="EMBL" id="AAHCTS010000006">
    <property type="protein sequence ID" value="EBU6587293.1"/>
    <property type="molecule type" value="Genomic_DNA"/>
</dbReference>
<dbReference type="EMBL" id="AAMBUF010000051">
    <property type="protein sequence ID" value="EDF7422556.1"/>
    <property type="molecule type" value="Genomic_DNA"/>
</dbReference>
<evidence type="ECO:0000313" key="6">
    <source>
        <dbReference type="EMBL" id="EBQ6168627.1"/>
    </source>
</evidence>
<dbReference type="AlphaFoldDB" id="A0A3V8R1E1"/>
<comment type="similarity">
    <text evidence="4">Belongs to the Nudix hydrolase family.</text>
</comment>
<evidence type="ECO:0000313" key="7">
    <source>
        <dbReference type="EMBL" id="EBU6587293.1"/>
    </source>
</evidence>
<dbReference type="EMBL" id="DAASAA010000126">
    <property type="protein sequence ID" value="HAE4653550.1"/>
    <property type="molecule type" value="Genomic_DNA"/>
</dbReference>
<evidence type="ECO:0000313" key="11">
    <source>
        <dbReference type="EMBL" id="ECA6924348.1"/>
    </source>
</evidence>
<evidence type="ECO:0000313" key="8">
    <source>
        <dbReference type="EMBL" id="EBV9535024.1"/>
    </source>
</evidence>
<comment type="caution">
    <text evidence="52">The sequence shown here is derived from an EMBL/GenBank/DDBJ whole genome shotgun (WGS) entry which is preliminary data.</text>
</comment>
<name>A0A3V8R1E1_SALDE</name>
<evidence type="ECO:0000313" key="32">
    <source>
        <dbReference type="EMBL" id="HAB4268625.1"/>
    </source>
</evidence>
<accession>A0A3V8R1E1</accession>
<evidence type="ECO:0000313" key="34">
    <source>
        <dbReference type="EMBL" id="HAB4829765.1"/>
    </source>
</evidence>
<dbReference type="EMBL" id="DAAUBB010000016">
    <property type="protein sequence ID" value="HAF0951705.1"/>
    <property type="molecule type" value="Genomic_DNA"/>
</dbReference>
<keyword evidence="3" id="KW-0460">Magnesium</keyword>
<dbReference type="InterPro" id="IPR020084">
    <property type="entry name" value="NUDIX_hydrolase_CS"/>
</dbReference>
<dbReference type="EMBL" id="DAASTN010000002">
    <property type="protein sequence ID" value="HAE6966363.1"/>
    <property type="molecule type" value="Genomic_DNA"/>
</dbReference>
<dbReference type="EMBL" id="AALIFY010000041">
    <property type="protein sequence ID" value="ECZ8923278.1"/>
    <property type="molecule type" value="Genomic_DNA"/>
</dbReference>
<evidence type="ECO:0000313" key="48">
    <source>
        <dbReference type="EMBL" id="HAE5449948.1"/>
    </source>
</evidence>
<evidence type="ECO:0000313" key="57">
    <source>
        <dbReference type="EMBL" id="HAF7214445.1"/>
    </source>
</evidence>
<dbReference type="GO" id="GO:0016787">
    <property type="term" value="F:hydrolase activity"/>
    <property type="evidence" value="ECO:0007669"/>
    <property type="project" value="UniProtKB-KW"/>
</dbReference>
<comment type="cofactor">
    <cofactor evidence="1">
        <name>Mg(2+)</name>
        <dbReference type="ChEBI" id="CHEBI:18420"/>
    </cofactor>
</comment>
<dbReference type="EMBL" id="DAATPV010000170">
    <property type="protein sequence ID" value="HAE9697506.1"/>
    <property type="molecule type" value="Genomic_DNA"/>
</dbReference>
<dbReference type="PANTHER" id="PTHR43046">
    <property type="entry name" value="GDP-MANNOSE MANNOSYL HYDROLASE"/>
    <property type="match status" value="1"/>
</dbReference>
<evidence type="ECO:0000313" key="25">
    <source>
        <dbReference type="EMBL" id="ECZ8923278.1"/>
    </source>
</evidence>
<reference evidence="8" key="6">
    <citation type="submission" date="2018-07" db="EMBL/GenBank/DDBJ databases">
        <authorList>
            <consortium name="GenomeTrakr network: Whole genome sequencing for foodborne pathogen traceback"/>
        </authorList>
    </citation>
    <scope>NUCLEOTIDE SEQUENCE</scope>
    <source>
        <strain evidence="24">FDA00000938</strain>
        <strain evidence="26">FDA00004475</strain>
        <strain evidence="16">FSIS11811993</strain>
        <strain evidence="11">FSIS21823119</strain>
        <strain evidence="17">FSIS31801020</strain>
        <strain evidence="25">HIY0317</strain>
        <strain evidence="8">NY-N20088</strain>
    </source>
</reference>
<dbReference type="EMBL" id="DAAGWB010000007">
    <property type="protein sequence ID" value="HAB4783363.1"/>
    <property type="molecule type" value="Genomic_DNA"/>
</dbReference>
<evidence type="ECO:0000313" key="35">
    <source>
        <dbReference type="EMBL" id="HAB5880331.1"/>
    </source>
</evidence>
<dbReference type="EMBL" id="DAARKL010000104">
    <property type="protein sequence ID" value="HAE2811126.1"/>
    <property type="molecule type" value="Genomic_DNA"/>
</dbReference>
<dbReference type="EMBL" id="AAKRYU010000143">
    <property type="protein sequence ID" value="ECV3725030.1"/>
    <property type="molecule type" value="Genomic_DNA"/>
</dbReference>
<evidence type="ECO:0000256" key="4">
    <source>
        <dbReference type="RuleBase" id="RU003476"/>
    </source>
</evidence>
<evidence type="ECO:0000313" key="53">
    <source>
        <dbReference type="EMBL" id="HAE9706551.1"/>
    </source>
</evidence>
<dbReference type="Proteomes" id="UP000839886">
    <property type="component" value="Unassembled WGS sequence"/>
</dbReference>
<protein>
    <submittedName>
        <fullName evidence="52">NUDIX domain-containing protein</fullName>
    </submittedName>
</protein>
<evidence type="ECO:0000313" key="15">
    <source>
        <dbReference type="EMBL" id="ECS3239446.1"/>
    </source>
</evidence>
<evidence type="ECO:0000313" key="47">
    <source>
        <dbReference type="EMBL" id="HAE4653550.1"/>
    </source>
</evidence>
<evidence type="ECO:0000313" key="20">
    <source>
        <dbReference type="EMBL" id="ECU6755191.1"/>
    </source>
</evidence>
<evidence type="ECO:0000313" key="50">
    <source>
        <dbReference type="EMBL" id="HAE6966363.1"/>
    </source>
</evidence>
<dbReference type="PRINTS" id="PR00502">
    <property type="entry name" value="NUDIXFAMILY"/>
</dbReference>
<dbReference type="EMBL" id="AAGPOU010000013">
    <property type="protein sequence ID" value="EBQ6168627.1"/>
    <property type="molecule type" value="Genomic_DNA"/>
</dbReference>
<evidence type="ECO:0000313" key="21">
    <source>
        <dbReference type="EMBL" id="ECV3512118.1"/>
    </source>
</evidence>
<dbReference type="InterPro" id="IPR020476">
    <property type="entry name" value="Nudix_hydrolase"/>
</dbReference>
<dbReference type="EMBL" id="AAKWYE010000052">
    <property type="protein sequence ID" value="ECW5959284.1"/>
    <property type="molecule type" value="Genomic_DNA"/>
</dbReference>
<evidence type="ECO:0000313" key="39">
    <source>
        <dbReference type="EMBL" id="HAC6995784.1"/>
    </source>
</evidence>
<dbReference type="EMBL" id="AAHGWC010000142">
    <property type="protein sequence ID" value="EBV9535024.1"/>
    <property type="molecule type" value="Genomic_DNA"/>
</dbReference>
<dbReference type="EMBL" id="AAKNIF010000007">
    <property type="protein sequence ID" value="ECT6130844.1"/>
    <property type="molecule type" value="Genomic_DNA"/>
</dbReference>
<dbReference type="EMBL" id="DAAMKD010000177">
    <property type="protein sequence ID" value="HAC7009801.1"/>
    <property type="molecule type" value="Genomic_DNA"/>
</dbReference>
<gene>
    <name evidence="14" type="ORF">A2J39_08350</name>
    <name evidence="18" type="ORF">A3071_10545</name>
    <name evidence="15" type="ORF">A3Z62_22685</name>
    <name evidence="19" type="ORF">A4R56_23725</name>
    <name evidence="20" type="ORF">A6D66_24075</name>
    <name evidence="25" type="ORF">AGP76_23175</name>
    <name evidence="24" type="ORF">AHW28_22670</name>
    <name evidence="26" type="ORF">AL800_08630</name>
    <name evidence="12" type="ORF">APM66_18130</name>
    <name evidence="8" type="ORF">ASI53_24465</name>
    <name evidence="13" type="ORF">AX397_06250</name>
    <name evidence="28" type="ORF">B1280_22965</name>
    <name evidence="29" type="ORF">B7M93_03395</name>
    <name evidence="9" type="ORF">B7N09_09600</name>
    <name evidence="30" type="ORF">B7N53_23035</name>
    <name evidence="31" type="ORF">B9Q99_08400</name>
    <name evidence="27" type="ORF">BKQ95_23620</name>
    <name evidence="17" type="ORF">D3Y46_24545</name>
    <name evidence="6" type="ORF">DKO97_14625</name>
    <name evidence="7" type="ORF">DKP15_09180</name>
    <name evidence="22" type="ORF">DNB94_24445</name>
    <name evidence="21" type="ORF">DPL28_24655</name>
    <name evidence="16" type="ORF">DU743_24780</name>
    <name evidence="10" type="ORF">EJW65_25115</name>
    <name evidence="11" type="ORF">EOZ49_23835</name>
    <name evidence="40" type="ORF">G0E05_23785</name>
    <name evidence="39" type="ORF">G0E14_24160</name>
    <name evidence="41" type="ORF">G0E16_19150</name>
    <name evidence="42" type="ORF">G2307_20880</name>
    <name evidence="43" type="ORF">G3377_004692</name>
    <name evidence="44" type="ORF">G3378_004868</name>
    <name evidence="45" type="ORF">G3457_004762</name>
    <name evidence="46" type="ORF">G4B92_004774</name>
    <name evidence="47" type="ORF">G4D33_004596</name>
    <name evidence="48" type="ORF">G4H56_004743</name>
    <name evidence="49" type="ORF">G4H65_004852</name>
    <name evidence="52" type="ORF">G4W05_004678</name>
    <name evidence="53" type="ORF">G4W07_004785</name>
    <name evidence="51" type="ORF">G4X28_004690</name>
    <name evidence="55" type="ORF">G9W03_002311</name>
    <name evidence="56" type="ORF">G9W30_003403</name>
    <name evidence="57" type="ORF">G9X07_004690</name>
    <name evidence="54" type="ORF">GB249_10095</name>
    <name evidence="38" type="ORF">GB369_11870</name>
    <name evidence="37" type="ORF">GB374_22000</name>
    <name evidence="36" type="ORF">GB449_12860</name>
    <name evidence="33" type="ORF">GB497_11770</name>
    <name evidence="35" type="ORF">GBW16_02410</name>
    <name evidence="32" type="ORF">GBZ32_10870</name>
    <name evidence="34" type="ORF">GBZ49_22265</name>
    <name evidence="50" type="ORF">GNB73_000538</name>
    <name evidence="23" type="ORF">ZU66_21530</name>
</gene>
<dbReference type="PROSITE" id="PS00893">
    <property type="entry name" value="NUDIX_BOX"/>
    <property type="match status" value="1"/>
</dbReference>
<evidence type="ECO:0000313" key="18">
    <source>
        <dbReference type="EMBL" id="ECT6130844.1"/>
    </source>
</evidence>
<evidence type="ECO:0000313" key="38">
    <source>
        <dbReference type="EMBL" id="HAB6259277.1"/>
    </source>
</evidence>
<dbReference type="EMBL" id="AAKNKA010000044">
    <property type="protein sequence ID" value="ECT6362149.1"/>
    <property type="molecule type" value="Genomic_DNA"/>
</dbReference>
<dbReference type="EMBL" id="DAAGRR010000003">
    <property type="protein sequence ID" value="HAB4268625.1"/>
    <property type="molecule type" value="Genomic_DNA"/>
</dbReference>
<sequence>MRIRPSSRLIIISPENQVLLFFFSHENDALNGKSYWATPGGGLESNESFEQAALRELREETGIIKNDVGPQVATRSFPMMLPSGETVLAEEHFFIVNVEKTDTDKSGWSNNERKVIRDQYWWTLEELQLTKETIFPRDLIIKILTDL</sequence>
<evidence type="ECO:0000313" key="17">
    <source>
        <dbReference type="EMBL" id="ECT3776582.1"/>
    </source>
</evidence>
<dbReference type="InterPro" id="IPR015797">
    <property type="entry name" value="NUDIX_hydrolase-like_dom_sf"/>
</dbReference>
<evidence type="ECO:0000313" key="13">
    <source>
        <dbReference type="EMBL" id="ECS2539172.1"/>
    </source>
</evidence>
<dbReference type="SUPFAM" id="SSF55811">
    <property type="entry name" value="Nudix"/>
    <property type="match status" value="1"/>
</dbReference>
<dbReference type="EMBL" id="DAASGR010000042">
    <property type="protein sequence ID" value="HAE5449948.1"/>
    <property type="molecule type" value="Genomic_DNA"/>
</dbReference>
<feature type="domain" description="Nudix hydrolase" evidence="5">
    <location>
        <begin position="1"/>
        <end position="145"/>
    </location>
</feature>
<evidence type="ECO:0000313" key="56">
    <source>
        <dbReference type="EMBL" id="HAF0951705.1"/>
    </source>
</evidence>
<dbReference type="EMBL" id="AAKJFK010000104">
    <property type="protein sequence ID" value="ECS3239446.1"/>
    <property type="molecule type" value="Genomic_DNA"/>
</dbReference>
<dbReference type="EMBL" id="DAARPB010000137">
    <property type="protein sequence ID" value="HAE3316098.1"/>
    <property type="molecule type" value="Genomic_DNA"/>
</dbReference>
<dbReference type="EMBL" id="DAARKQ010000094">
    <property type="protein sequence ID" value="HAE2824903.1"/>
    <property type="molecule type" value="Genomic_DNA"/>
</dbReference>
<evidence type="ECO:0000313" key="42">
    <source>
        <dbReference type="EMBL" id="HAE0212277.1"/>
    </source>
</evidence>
<evidence type="ECO:0000313" key="10">
    <source>
        <dbReference type="EMBL" id="ECA3155335.1"/>
    </source>
</evidence>
<dbReference type="EMBL" id="AAKQRN010000045">
    <property type="protein sequence ID" value="ECU6755191.1"/>
    <property type="molecule type" value="Genomic_DNA"/>
</dbReference>
<evidence type="ECO:0000313" key="14">
    <source>
        <dbReference type="EMBL" id="ECS2802821.1"/>
    </source>
</evidence>
<reference evidence="52" key="1">
    <citation type="journal article" date="2018" name="Genome Biol.">
        <title>SKESA: strategic k-mer extension for scrupulous assemblies.</title>
        <authorList>
            <person name="Souvorov A."/>
            <person name="Agarwala R."/>
            <person name="Lipman D.J."/>
        </authorList>
    </citation>
    <scope>NUCLEOTIDE SEQUENCE</scope>
    <source>
        <strain evidence="50">NVSL 5558</strain>
        <strain evidence="52">Salmonella enterica</strain>
        <strain evidence="42">Sam_7a95f9e7-e3ce-4bed-8134-3e8fe491bb33</strain>
    </source>
</reference>
<evidence type="ECO:0000313" key="51">
    <source>
        <dbReference type="EMBL" id="HAE9590641.1"/>
    </source>
</evidence>
<dbReference type="EMBL" id="AAKIZQ010000005">
    <property type="protein sequence ID" value="ECS2539172.1"/>
    <property type="molecule type" value="Genomic_DNA"/>
</dbReference>
<dbReference type="EMBL" id="AAHVEE010000067">
    <property type="protein sequence ID" value="ECA6924348.1"/>
    <property type="molecule type" value="Genomic_DNA"/>
</dbReference>
<evidence type="ECO:0000313" key="26">
    <source>
        <dbReference type="EMBL" id="EDB6428820.1"/>
    </source>
</evidence>
<evidence type="ECO:0000313" key="36">
    <source>
        <dbReference type="EMBL" id="HAB6116590.1"/>
    </source>
</evidence>
<evidence type="ECO:0000313" key="31">
    <source>
        <dbReference type="EMBL" id="EDG7375955.1"/>
    </source>
</evidence>
<dbReference type="EMBL" id="DAATPT010000072">
    <property type="protein sequence ID" value="HAE9590641.1"/>
    <property type="molecule type" value="Genomic_DNA"/>
</dbReference>
<evidence type="ECO:0000313" key="49">
    <source>
        <dbReference type="EMBL" id="HAE5464241.1"/>
    </source>
</evidence>
<evidence type="ECO:0000313" key="37">
    <source>
        <dbReference type="EMBL" id="HAB6136859.1"/>
    </source>
</evidence>
<keyword evidence="2 4" id="KW-0378">Hydrolase</keyword>
<dbReference type="EMBL" id="AAKSBV010000062">
    <property type="protein sequence ID" value="ECV3512118.1"/>
    <property type="molecule type" value="Genomic_DNA"/>
</dbReference>
<dbReference type="Gene3D" id="3.90.79.10">
    <property type="entry name" value="Nucleoside Triphosphate Pyrophosphohydrolase"/>
    <property type="match status" value="1"/>
</dbReference>
<dbReference type="EMBL" id="AALOEF010000005">
    <property type="protein sequence ID" value="EDB6428820.1"/>
    <property type="molecule type" value="Genomic_DNA"/>
</dbReference>
<dbReference type="EMBL" id="AAKUAJ010000064">
    <property type="protein sequence ID" value="ECV7047264.1"/>
    <property type="molecule type" value="Genomic_DNA"/>
</dbReference>
<dbReference type="EMBL" id="AAHJRM010000005">
    <property type="protein sequence ID" value="EBW9395855.1"/>
    <property type="molecule type" value="Genomic_DNA"/>
</dbReference>
<evidence type="ECO:0000313" key="24">
    <source>
        <dbReference type="EMBL" id="ECW5959284.1"/>
    </source>
</evidence>
<dbReference type="EMBL" id="AAKIZH010000023">
    <property type="protein sequence ID" value="ECS2495200.1"/>
    <property type="molecule type" value="Genomic_DNA"/>
</dbReference>
<evidence type="ECO:0000313" key="46">
    <source>
        <dbReference type="EMBL" id="HAE3722746.1"/>
    </source>
</evidence>
<reference evidence="9" key="2">
    <citation type="submission" date="2018-07" db="EMBL/GenBank/DDBJ databases">
        <authorList>
            <person name="Ashton P.M."/>
            <person name="Dallman T."/>
            <person name="Nair S."/>
            <person name="De Pinna E."/>
            <person name="Peters T."/>
            <person name="Grant K."/>
        </authorList>
    </citation>
    <scope>NUCLEOTIDE SEQUENCE</scope>
    <source>
        <strain evidence="30">170294</strain>
        <strain evidence="9">232778</strain>
        <strain evidence="7">252405</strain>
        <strain evidence="29">260046</strain>
        <strain evidence="6">414730</strain>
        <strain evidence="23">69894</strain>
    </source>
</reference>
<dbReference type="RefSeq" id="WP_023231742.1">
    <property type="nucleotide sequence ID" value="NZ_CABWXX010000229.1"/>
</dbReference>
<dbReference type="PROSITE" id="PS51462">
    <property type="entry name" value="NUDIX"/>
    <property type="match status" value="1"/>
</dbReference>
<evidence type="ECO:0000313" key="55">
    <source>
        <dbReference type="EMBL" id="HAF0936401.1"/>
    </source>
</evidence>
<dbReference type="EMBL" id="DAARSE010000196">
    <property type="protein sequence ID" value="HAE3722746.1"/>
    <property type="molecule type" value="Genomic_DNA"/>
</dbReference>
<dbReference type="PANTHER" id="PTHR43046:SF12">
    <property type="entry name" value="GDP-MANNOSE MANNOSYL HYDROLASE"/>
    <property type="match status" value="1"/>
</dbReference>
<evidence type="ECO:0000313" key="12">
    <source>
        <dbReference type="EMBL" id="ECS2495200.1"/>
    </source>
</evidence>
<dbReference type="EMBL" id="DAAHIT010000003">
    <property type="protein sequence ID" value="HAB6259277.1"/>
    <property type="molecule type" value="Genomic_DNA"/>
</dbReference>
<reference evidence="27" key="4">
    <citation type="submission" date="2018-07" db="EMBL/GenBank/DDBJ databases">
        <authorList>
            <consortium name="PulseNet: The National Subtyping Network for Foodborne Disease Surveillance"/>
            <person name="Tarr C.L."/>
            <person name="Trees E."/>
            <person name="Katz L.S."/>
            <person name="Carleton-Romer H.A."/>
            <person name="Stroika S."/>
            <person name="Kucerova Z."/>
            <person name="Roache K.F."/>
            <person name="Sabol A.L."/>
            <person name="Besser J."/>
            <person name="Gerner-Smidt P."/>
        </authorList>
    </citation>
    <scope>NUCLEOTIDE SEQUENCE</scope>
    <source>
        <strain evidence="27">PNUSAS004667</strain>
        <strain evidence="28">PNUSAS008389</strain>
    </source>
</reference>
<evidence type="ECO:0000313" key="43">
    <source>
        <dbReference type="EMBL" id="HAE2811126.1"/>
    </source>
</evidence>
<evidence type="ECO:0000313" key="28">
    <source>
        <dbReference type="EMBL" id="EDF7422556.1"/>
    </source>
</evidence>
<evidence type="ECO:0000256" key="2">
    <source>
        <dbReference type="ARBA" id="ARBA00022801"/>
    </source>
</evidence>
<dbReference type="EMBL" id="AALSHD010000220">
    <property type="protein sequence ID" value="EDC8515282.1"/>
    <property type="molecule type" value="Genomic_DNA"/>
</dbReference>
<dbReference type="EMBL" id="DAAMKF010000063">
    <property type="protein sequence ID" value="HAC6995784.1"/>
    <property type="molecule type" value="Genomic_DNA"/>
</dbReference>
<evidence type="ECO:0000313" key="54">
    <source>
        <dbReference type="EMBL" id="HAF0186364.1"/>
    </source>
</evidence>
<dbReference type="EMBL" id="DAAHFJ010000001">
    <property type="protein sequence ID" value="HAB5880331.1"/>
    <property type="molecule type" value="Genomic_DNA"/>
</dbReference>
<dbReference type="EMBL" id="DAATUR010000007">
    <property type="protein sequence ID" value="HAF0186364.1"/>
    <property type="molecule type" value="Genomic_DNA"/>
</dbReference>
<evidence type="ECO:0000313" key="23">
    <source>
        <dbReference type="EMBL" id="ECV7047264.1"/>
    </source>
</evidence>
<evidence type="ECO:0000313" key="16">
    <source>
        <dbReference type="EMBL" id="ECT1564505.1"/>
    </source>
</evidence>
<dbReference type="EMBL" id="DAAHHC010000023">
    <property type="protein sequence ID" value="HAB6136859.1"/>
    <property type="molecule type" value="Genomic_DNA"/>
</dbReference>
<dbReference type="EMBL" id="DAAMKG010000014">
    <property type="protein sequence ID" value="HAC7027022.1"/>
    <property type="molecule type" value="Genomic_DNA"/>
</dbReference>
<dbReference type="EMBL" id="DAAGWJ010000166">
    <property type="protein sequence ID" value="HAB4829765.1"/>
    <property type="molecule type" value="Genomic_DNA"/>
</dbReference>
<dbReference type="EMBL" id="DAAQOQ010000021">
    <property type="protein sequence ID" value="HAE0212277.1"/>
    <property type="molecule type" value="Genomic_DNA"/>
</dbReference>
<evidence type="ECO:0000313" key="29">
    <source>
        <dbReference type="EMBL" id="EDG4911936.1"/>
    </source>
</evidence>
<evidence type="ECO:0000313" key="40">
    <source>
        <dbReference type="EMBL" id="HAC7009801.1"/>
    </source>
</evidence>
<dbReference type="EMBL" id="DAASGV010000062">
    <property type="protein sequence ID" value="HAE5464241.1"/>
    <property type="molecule type" value="Genomic_DNA"/>
</dbReference>
<evidence type="ECO:0000313" key="45">
    <source>
        <dbReference type="EMBL" id="HAE3316098.1"/>
    </source>
</evidence>
<evidence type="ECO:0000313" key="30">
    <source>
        <dbReference type="EMBL" id="EDG5183047.1"/>
    </source>
</evidence>
<dbReference type="EMBL" id="AAMFEA010000004">
    <property type="protein sequence ID" value="EDG7375955.1"/>
    <property type="molecule type" value="Genomic_DNA"/>
</dbReference>
<evidence type="ECO:0000313" key="41">
    <source>
        <dbReference type="EMBL" id="HAC7027022.1"/>
    </source>
</evidence>
<reference evidence="12" key="5">
    <citation type="submission" date="2018-07" db="EMBL/GenBank/DDBJ databases">
        <authorList>
            <consortium name="NARMS: The National Antimicrobial Resistance Monitoring System"/>
        </authorList>
    </citation>
    <scope>NUCLEOTIDE SEQUENCE</scope>
    <source>
        <strain evidence="12">CVM N53019</strain>
        <strain evidence="15">CVM N57264F</strain>
        <strain evidence="18">CVM N57632F</strain>
        <strain evidence="22">FSIS11810200</strain>
        <strain evidence="21">FSIS11810652</strain>
        <strain evidence="10">FSIS11816337</strain>
        <strain evidence="13">FSIS1605546</strain>
        <strain evidence="14">FSIS1605837</strain>
        <strain evidence="19">FSIS1606118</strain>
        <strain evidence="20">FSIS1606285</strain>
        <strain evidence="31">FSIS1710875</strain>
    </source>
</reference>
<evidence type="ECO:0000313" key="22">
    <source>
        <dbReference type="EMBL" id="ECV3725030.1"/>
    </source>
</evidence>
<evidence type="ECO:0000313" key="19">
    <source>
        <dbReference type="EMBL" id="ECT6362149.1"/>
    </source>
</evidence>
<evidence type="ECO:0000313" key="27">
    <source>
        <dbReference type="EMBL" id="EDC8515282.1"/>
    </source>
</evidence>
<dbReference type="EMBL" id="DAAHHG010000009">
    <property type="protein sequence ID" value="HAB6116590.1"/>
    <property type="molecule type" value="Genomic_DNA"/>
</dbReference>
<evidence type="ECO:0000256" key="3">
    <source>
        <dbReference type="ARBA" id="ARBA00022842"/>
    </source>
</evidence>
<evidence type="ECO:0000313" key="33">
    <source>
        <dbReference type="EMBL" id="HAB4783363.1"/>
    </source>
</evidence>
<dbReference type="EMBL" id="AAKMOQ010000074">
    <property type="protein sequence ID" value="ECT3776582.1"/>
    <property type="molecule type" value="Genomic_DNA"/>
</dbReference>
<dbReference type="EMBL" id="DAATQB010000164">
    <property type="protein sequence ID" value="HAE9706551.1"/>
    <property type="molecule type" value="Genomic_DNA"/>
</dbReference>
<reference evidence="52" key="3">
    <citation type="submission" date="2018-07" db="EMBL/GenBank/DDBJ databases">
        <authorList>
            <consortium name="NCBI Pathogen Detection Project"/>
        </authorList>
    </citation>
    <scope>NUCLEOTIDE SEQUENCE</scope>
    <source>
        <strain evidence="50">NVSL 5558</strain>
        <strain evidence="52">Salmonella enterica</strain>
        <strain evidence="42">Sam_7a95f9e7-e3ce-4bed-8134-3e8fe491bb33</strain>
    </source>
</reference>
<dbReference type="Pfam" id="PF00293">
    <property type="entry name" value="NUDIX"/>
    <property type="match status" value="1"/>
</dbReference>
<dbReference type="EMBL" id="DAAWBP010000215">
    <property type="protein sequence ID" value="HAF7214445.1"/>
    <property type="molecule type" value="Genomic_DNA"/>
</dbReference>
<dbReference type="EMBL" id="AAMEJG010000003">
    <property type="protein sequence ID" value="EDG4911936.1"/>
    <property type="molecule type" value="Genomic_DNA"/>
</dbReference>
<organism evidence="52">
    <name type="scientific">Salmonella derby</name>
    <dbReference type="NCBI Taxonomy" id="28144"/>
    <lineage>
        <taxon>Bacteria</taxon>
        <taxon>Pseudomonadati</taxon>
        <taxon>Pseudomonadota</taxon>
        <taxon>Gammaproteobacteria</taxon>
        <taxon>Enterobacterales</taxon>
        <taxon>Enterobacteriaceae</taxon>
        <taxon>Salmonella</taxon>
    </lineage>
</organism>
<evidence type="ECO:0000259" key="5">
    <source>
        <dbReference type="PROSITE" id="PS51462"/>
    </source>
</evidence>